<organism evidence="1 2">
    <name type="scientific">Vaccinium darrowii</name>
    <dbReference type="NCBI Taxonomy" id="229202"/>
    <lineage>
        <taxon>Eukaryota</taxon>
        <taxon>Viridiplantae</taxon>
        <taxon>Streptophyta</taxon>
        <taxon>Embryophyta</taxon>
        <taxon>Tracheophyta</taxon>
        <taxon>Spermatophyta</taxon>
        <taxon>Magnoliopsida</taxon>
        <taxon>eudicotyledons</taxon>
        <taxon>Gunneridae</taxon>
        <taxon>Pentapetalae</taxon>
        <taxon>asterids</taxon>
        <taxon>Ericales</taxon>
        <taxon>Ericaceae</taxon>
        <taxon>Vaccinioideae</taxon>
        <taxon>Vaccinieae</taxon>
        <taxon>Vaccinium</taxon>
    </lineage>
</organism>
<dbReference type="Proteomes" id="UP000828048">
    <property type="component" value="Chromosome 12"/>
</dbReference>
<accession>A0ACB7Z9U9</accession>
<evidence type="ECO:0000313" key="2">
    <source>
        <dbReference type="Proteomes" id="UP000828048"/>
    </source>
</evidence>
<protein>
    <submittedName>
        <fullName evidence="1">Uncharacterized protein</fullName>
    </submittedName>
</protein>
<proteinExistence type="predicted"/>
<evidence type="ECO:0000313" key="1">
    <source>
        <dbReference type="EMBL" id="KAH7862604.1"/>
    </source>
</evidence>
<sequence length="355" mass="40367">MVELVSKYCYSLNGKKYYTNILEGFISRKEKALPDTKLKAFLPIKLKPGCDNLDETTGSWKTNFDKHVCVPRAETNPFSLDALSVFMFRVLQRVNHPGNLDKNSPNAGYVLLMFYNLYDGKSRKEFEGELIERFGLVVKMPLLKPDRSPLPDPLKSILEEGIKLFQLHRTRHGRLESTKGSYVKDWAKWEKQLREILFASAAYLNSIQVPFDVAVEQVIGQLRSIVKGDYKMPSKKRKFGNIVFAAVSLPVNEIRSLLDNLAEKNPKVEAFLGDKNMETRLKKAHVTLAHKRSHGVTAVANYGVAAKDANLLPELHSEGKAIRIDIKPPITVTGILQFYWPSRGDQFIGWKEKIF</sequence>
<dbReference type="EMBL" id="CM037162">
    <property type="protein sequence ID" value="KAH7862604.1"/>
    <property type="molecule type" value="Genomic_DNA"/>
</dbReference>
<keyword evidence="2" id="KW-1185">Reference proteome</keyword>
<reference evidence="1 2" key="1">
    <citation type="journal article" date="2021" name="Hortic Res">
        <title>High-quality reference genome and annotation aids understanding of berry development for evergreen blueberry (Vaccinium darrowii).</title>
        <authorList>
            <person name="Yu J."/>
            <person name="Hulse-Kemp A.M."/>
            <person name="Babiker E."/>
            <person name="Staton M."/>
        </authorList>
    </citation>
    <scope>NUCLEOTIDE SEQUENCE [LARGE SCALE GENOMIC DNA]</scope>
    <source>
        <strain evidence="2">cv. NJ 8807/NJ 8810</strain>
        <tissue evidence="1">Young leaf</tissue>
    </source>
</reference>
<gene>
    <name evidence="1" type="ORF">Vadar_007105</name>
</gene>
<comment type="caution">
    <text evidence="1">The sequence shown here is derived from an EMBL/GenBank/DDBJ whole genome shotgun (WGS) entry which is preliminary data.</text>
</comment>
<name>A0ACB7Z9U9_9ERIC</name>